<feature type="compositionally biased region" description="Polar residues" evidence="1">
    <location>
        <begin position="433"/>
        <end position="446"/>
    </location>
</feature>
<accession>A0ABQ8FZU8</accession>
<sequence>MSHEAGNSPEAEAHANANVRHFVQRLNNNASSPSQTAATTDQEPPEHVMDVVPDVPDTPAARTNTLPAPVASPPPPPPPPPPHQLPAVAATRTTTANPTRTPTHQHYGLMTPPPFFQPRSLRSLRPHERLAVDIPRPHTKPLHTYHHPPTCGIEPSDTTDLIPGQEWAAPDNLPLLLGALERPLPTPASQPIHLRYVRDARGDPALGACAQPLYDLPILGPGRISTRVEAWRVAMWMCYDSRVTVADVCARMACVQDVEALRVAEASVRAAVMAWCEENCGFAPGRARARTERDGALVRRLSRQQVVLNTVWEVFADAGQGGMVVRQPGGNRFGAVWRVHEGMLDPRFEKRVLEEWARLATPAEDPKGEGWLRGGVFVQRECPPPHVVERFGMHWALRRWYVPTPTPAVQPSYLHSLKNASDRMPDRYVAAAQQPQKPRATQSTWLVNPERSPRTTQSGNATSVHPEVSKIAQADRASNVRLGNSSTAQSDSFSNTHLPRQDHALPVAASRSPFPATPDVSTFSGTPLLVVQPNGAAKVEGPVPSPSAFASHTVNNPAPYPSNSIITDPELFRQAHAHLSDDQLSQSHADASRSEEKQILMQMLIDRRQVAVVGNGLPDVRDTIVLRAVFPRLEDRLPQFFPAFQETAEHFGGNSLLSLARRERLRNDVLNFAREEFRRAYGDNEWPDSVSEKAPSSAPDVHPLPSEFGSVRLTDVQIGANAERREQALHTRLSPRQEMARYRQIGPVRISPERAARIRSRYPVPDSGFASDVYAAGSIFHPAANGDDDDEEQLYTNYVPSNPADQTTVPQQPHPAQTPTRPSFTFTLSLRTRSGSSSLSRARRHHDVTLLDVPCAEDEDAAADDDDISPSAAALERKEALPPPSSTQRRTGGPSAAAYTPHGQQEPQPQQQGTPAGPDDGYSYGSMPGRPSRQSDGVGQL</sequence>
<feature type="compositionally biased region" description="Low complexity" evidence="1">
    <location>
        <begin position="50"/>
        <end position="59"/>
    </location>
</feature>
<feature type="region of interest" description="Disordered" evidence="1">
    <location>
        <begin position="684"/>
        <end position="706"/>
    </location>
</feature>
<feature type="compositionally biased region" description="Low complexity" evidence="1">
    <location>
        <begin position="901"/>
        <end position="918"/>
    </location>
</feature>
<feature type="compositionally biased region" description="Pro residues" evidence="1">
    <location>
        <begin position="70"/>
        <end position="84"/>
    </location>
</feature>
<feature type="region of interest" description="Disordered" evidence="1">
    <location>
        <begin position="861"/>
        <end position="941"/>
    </location>
</feature>
<feature type="region of interest" description="Disordered" evidence="1">
    <location>
        <begin position="781"/>
        <end position="825"/>
    </location>
</feature>
<feature type="region of interest" description="Disordered" evidence="1">
    <location>
        <begin position="1"/>
        <end position="86"/>
    </location>
</feature>
<feature type="compositionally biased region" description="Polar residues" evidence="1">
    <location>
        <begin position="25"/>
        <end position="42"/>
    </location>
</feature>
<feature type="compositionally biased region" description="Polar residues" evidence="1">
    <location>
        <begin position="454"/>
        <end position="463"/>
    </location>
</feature>
<evidence type="ECO:0000256" key="1">
    <source>
        <dbReference type="SAM" id="MobiDB-lite"/>
    </source>
</evidence>
<feature type="compositionally biased region" description="Polar residues" evidence="1">
    <location>
        <begin position="932"/>
        <end position="941"/>
    </location>
</feature>
<name>A0ABQ8FZU8_9PEZI</name>
<evidence type="ECO:0000313" key="3">
    <source>
        <dbReference type="Proteomes" id="UP000774617"/>
    </source>
</evidence>
<reference evidence="2 3" key="1">
    <citation type="journal article" date="2021" name="Nat. Commun.">
        <title>Genetic determinants of endophytism in the Arabidopsis root mycobiome.</title>
        <authorList>
            <person name="Mesny F."/>
            <person name="Miyauchi S."/>
            <person name="Thiergart T."/>
            <person name="Pickel B."/>
            <person name="Atanasova L."/>
            <person name="Karlsson M."/>
            <person name="Huettel B."/>
            <person name="Barry K.W."/>
            <person name="Haridas S."/>
            <person name="Chen C."/>
            <person name="Bauer D."/>
            <person name="Andreopoulos W."/>
            <person name="Pangilinan J."/>
            <person name="LaButti K."/>
            <person name="Riley R."/>
            <person name="Lipzen A."/>
            <person name="Clum A."/>
            <person name="Drula E."/>
            <person name="Henrissat B."/>
            <person name="Kohler A."/>
            <person name="Grigoriev I.V."/>
            <person name="Martin F.M."/>
            <person name="Hacquard S."/>
        </authorList>
    </citation>
    <scope>NUCLEOTIDE SEQUENCE [LARGE SCALE GENOMIC DNA]</scope>
    <source>
        <strain evidence="2 3">MPI-SDFR-AT-0080</strain>
    </source>
</reference>
<gene>
    <name evidence="2" type="ORF">B0J12DRAFT_743975</name>
</gene>
<keyword evidence="3" id="KW-1185">Reference proteome</keyword>
<feature type="compositionally biased region" description="Polar residues" evidence="1">
    <location>
        <begin position="794"/>
        <end position="824"/>
    </location>
</feature>
<feature type="region of interest" description="Disordered" evidence="1">
    <location>
        <begin position="428"/>
        <end position="498"/>
    </location>
</feature>
<proteinExistence type="predicted"/>
<dbReference type="Proteomes" id="UP000774617">
    <property type="component" value="Unassembled WGS sequence"/>
</dbReference>
<feature type="compositionally biased region" description="Polar residues" evidence="1">
    <location>
        <begin position="481"/>
        <end position="498"/>
    </location>
</feature>
<dbReference type="EMBL" id="JAGTJR010000032">
    <property type="protein sequence ID" value="KAH7038894.1"/>
    <property type="molecule type" value="Genomic_DNA"/>
</dbReference>
<organism evidence="2 3">
    <name type="scientific">Macrophomina phaseolina</name>
    <dbReference type="NCBI Taxonomy" id="35725"/>
    <lineage>
        <taxon>Eukaryota</taxon>
        <taxon>Fungi</taxon>
        <taxon>Dikarya</taxon>
        <taxon>Ascomycota</taxon>
        <taxon>Pezizomycotina</taxon>
        <taxon>Dothideomycetes</taxon>
        <taxon>Dothideomycetes incertae sedis</taxon>
        <taxon>Botryosphaeriales</taxon>
        <taxon>Botryosphaeriaceae</taxon>
        <taxon>Macrophomina</taxon>
    </lineage>
</organism>
<comment type="caution">
    <text evidence="2">The sequence shown here is derived from an EMBL/GenBank/DDBJ whole genome shotgun (WGS) entry which is preliminary data.</text>
</comment>
<protein>
    <submittedName>
        <fullName evidence="2">Uncharacterized protein</fullName>
    </submittedName>
</protein>
<evidence type="ECO:0000313" key="2">
    <source>
        <dbReference type="EMBL" id="KAH7038894.1"/>
    </source>
</evidence>